<dbReference type="STRING" id="1232683.ADIMK_3118"/>
<dbReference type="InterPro" id="IPR001282">
    <property type="entry name" value="G6P_DH"/>
</dbReference>
<keyword evidence="4 7" id="KW-0521">NADP</keyword>
<evidence type="ECO:0000256" key="2">
    <source>
        <dbReference type="ARBA" id="ARBA00009975"/>
    </source>
</evidence>
<dbReference type="InterPro" id="IPR019796">
    <property type="entry name" value="G6P_DH_AS"/>
</dbReference>
<comment type="caution">
    <text evidence="10">The sequence shown here is derived from an EMBL/GenBank/DDBJ whole genome shotgun (WGS) entry which is preliminary data.</text>
</comment>
<evidence type="ECO:0000259" key="8">
    <source>
        <dbReference type="Pfam" id="PF00479"/>
    </source>
</evidence>
<reference evidence="10 11" key="1">
    <citation type="submission" date="2014-04" db="EMBL/GenBank/DDBJ databases">
        <title>Marinobacterium kochiensis sp. nov., isolated from sediment sample collected from Kochi backwaters in Kerala, India.</title>
        <authorList>
            <person name="Singh A."/>
            <person name="Pinnaka A.K."/>
        </authorList>
    </citation>
    <scope>NUCLEOTIDE SEQUENCE [LARGE SCALE GENOMIC DNA]</scope>
    <source>
        <strain evidence="10 11">AK27</strain>
    </source>
</reference>
<feature type="active site" description="Proton acceptor" evidence="7">
    <location>
        <position position="240"/>
    </location>
</feature>
<dbReference type="HAMAP" id="MF_00966">
    <property type="entry name" value="G6PD"/>
    <property type="match status" value="1"/>
</dbReference>
<dbReference type="Gene3D" id="3.40.50.720">
    <property type="entry name" value="NAD(P)-binding Rossmann-like Domain"/>
    <property type="match status" value="1"/>
</dbReference>
<dbReference type="SUPFAM" id="SSF55347">
    <property type="entry name" value="Glyceraldehyde-3-phosphate dehydrogenase-like, C-terminal domain"/>
    <property type="match status" value="1"/>
</dbReference>
<organism evidence="10 11">
    <name type="scientific">Marinobacterium lacunae</name>
    <dbReference type="NCBI Taxonomy" id="1232683"/>
    <lineage>
        <taxon>Bacteria</taxon>
        <taxon>Pseudomonadati</taxon>
        <taxon>Pseudomonadota</taxon>
        <taxon>Gammaproteobacteria</taxon>
        <taxon>Oceanospirillales</taxon>
        <taxon>Oceanospirillaceae</taxon>
        <taxon>Marinobacterium</taxon>
    </lineage>
</organism>
<evidence type="ECO:0000256" key="5">
    <source>
        <dbReference type="ARBA" id="ARBA00023002"/>
    </source>
</evidence>
<feature type="domain" description="Glucose-6-phosphate dehydrogenase NAD-binding" evidence="8">
    <location>
        <begin position="14"/>
        <end position="187"/>
    </location>
</feature>
<comment type="similarity">
    <text evidence="2 7">Belongs to the glucose-6-phosphate dehydrogenase family.</text>
</comment>
<feature type="binding site" evidence="7">
    <location>
        <position position="216"/>
    </location>
    <ligand>
        <name>substrate</name>
    </ligand>
</feature>
<dbReference type="PATRIC" id="fig|1232683.4.peg.3068"/>
<dbReference type="Pfam" id="PF02781">
    <property type="entry name" value="G6PD_C"/>
    <property type="match status" value="1"/>
</dbReference>
<dbReference type="FunFam" id="3.30.360.10:FF:000011">
    <property type="entry name" value="Glucose-6-phosphate 1-dehydrogenase"/>
    <property type="match status" value="1"/>
</dbReference>
<comment type="caution">
    <text evidence="7">Lacks conserved residue(s) required for the propagation of feature annotation.</text>
</comment>
<sequence length="490" mass="55633">MGAQLINHACDFMLFGARGDLAMRKLFPALYQLHRAGLLHPDTRLIGIARNDSTQEEFVDAVQATLKRYLKPAEFEAEVWDSFSRRLHYLKIEMTKSPDFKQITRFIEGSTNTLVNYLSTPPALFADICKNLHSAGAIAPSTRIIIEKPIGHDLESSQVINDTVAQYFNENQVYRIDHYLGKETVQNLIALRFANNLFGSQWNQNHIDHVQITVSETVGIEGRWGYYDQVGQMRDMVQNHVLQLLCMVAMDPPSQLTADGIRDEKLKVLRALRPITAENVARRAVRGQYTSGAVRGVACPGYKEEEGSSGRSNTETFVALRANIDNWRWAGVPFYIRAGKRMATRMAEIVIVYKNQPHYIFDPKQKSMVSNKLIIRLQPDEGIRLQVVTKEQSLDKGMALQSRGLNLNFSEGDEGRRTPDAYERLILEAMRGNQSLFVRRDEIEASWRWCDALIDAWDESGDQVKPYSAGSWGPIGSIALIERDGRSWHE</sequence>
<protein>
    <recommendedName>
        <fullName evidence="7">Glucose-6-phosphate 1-dehydrogenase</fullName>
        <shortName evidence="7">G6PD</shortName>
        <ecNumber evidence="7">1.1.1.49</ecNumber>
    </recommendedName>
</protein>
<dbReference type="RefSeq" id="WP_036190158.1">
    <property type="nucleotide sequence ID" value="NZ_JMQN01000047.1"/>
</dbReference>
<dbReference type="InterPro" id="IPR022674">
    <property type="entry name" value="G6P_DH_NAD-bd"/>
</dbReference>
<feature type="binding site" evidence="7">
    <location>
        <position position="340"/>
    </location>
    <ligand>
        <name>substrate</name>
    </ligand>
</feature>
<comment type="pathway">
    <text evidence="1 7">Carbohydrate degradation; pentose phosphate pathway; D-ribulose 5-phosphate from D-glucose 6-phosphate (oxidative stage): step 1/3.</text>
</comment>
<evidence type="ECO:0000259" key="9">
    <source>
        <dbReference type="Pfam" id="PF02781"/>
    </source>
</evidence>
<dbReference type="UniPathway" id="UPA00115">
    <property type="reaction ID" value="UER00408"/>
</dbReference>
<comment type="function">
    <text evidence="7">Catalyzes the oxidation of glucose 6-phosphate to 6-phosphogluconolactone.</text>
</comment>
<feature type="binding site" evidence="7">
    <location>
        <position position="235"/>
    </location>
    <ligand>
        <name>substrate</name>
    </ligand>
</feature>
<dbReference type="NCBIfam" id="TIGR00871">
    <property type="entry name" value="zwf"/>
    <property type="match status" value="1"/>
</dbReference>
<keyword evidence="5 7" id="KW-0560">Oxidoreductase</keyword>
<comment type="catalytic activity">
    <reaction evidence="7">
        <text>D-glucose 6-phosphate + NADP(+) = 6-phospho-D-glucono-1,5-lactone + NADPH + H(+)</text>
        <dbReference type="Rhea" id="RHEA:15841"/>
        <dbReference type="ChEBI" id="CHEBI:15378"/>
        <dbReference type="ChEBI" id="CHEBI:57783"/>
        <dbReference type="ChEBI" id="CHEBI:57955"/>
        <dbReference type="ChEBI" id="CHEBI:58349"/>
        <dbReference type="ChEBI" id="CHEBI:61548"/>
        <dbReference type="EC" id="1.1.1.49"/>
    </reaction>
</comment>
<dbReference type="PRINTS" id="PR00079">
    <property type="entry name" value="G6PDHDRGNASE"/>
</dbReference>
<dbReference type="InterPro" id="IPR036291">
    <property type="entry name" value="NAD(P)-bd_dom_sf"/>
</dbReference>
<proteinExistence type="inferred from homology"/>
<dbReference type="EC" id="1.1.1.49" evidence="7"/>
<dbReference type="PANTHER" id="PTHR23429">
    <property type="entry name" value="GLUCOSE-6-PHOSPHATE 1-DEHYDROGENASE G6PD"/>
    <property type="match status" value="1"/>
</dbReference>
<dbReference type="GO" id="GO:0004345">
    <property type="term" value="F:glucose-6-phosphate dehydrogenase activity"/>
    <property type="evidence" value="ECO:0007669"/>
    <property type="project" value="UniProtKB-UniRule"/>
</dbReference>
<dbReference type="SUPFAM" id="SSF51735">
    <property type="entry name" value="NAD(P)-binding Rossmann-fold domains"/>
    <property type="match status" value="1"/>
</dbReference>
<dbReference type="PROSITE" id="PS00069">
    <property type="entry name" value="G6P_DEHYDROGENASE"/>
    <property type="match status" value="1"/>
</dbReference>
<dbReference type="GO" id="GO:0050661">
    <property type="term" value="F:NADP binding"/>
    <property type="evidence" value="ECO:0007669"/>
    <property type="project" value="UniProtKB-UniRule"/>
</dbReference>
<evidence type="ECO:0000256" key="4">
    <source>
        <dbReference type="ARBA" id="ARBA00022857"/>
    </source>
</evidence>
<dbReference type="InterPro" id="IPR022675">
    <property type="entry name" value="G6P_DH_C"/>
</dbReference>
<evidence type="ECO:0000313" key="11">
    <source>
        <dbReference type="Proteomes" id="UP000028252"/>
    </source>
</evidence>
<dbReference type="GO" id="GO:0005829">
    <property type="term" value="C:cytosol"/>
    <property type="evidence" value="ECO:0007669"/>
    <property type="project" value="TreeGrafter"/>
</dbReference>
<dbReference type="eggNOG" id="COG0364">
    <property type="taxonomic scope" value="Bacteria"/>
</dbReference>
<evidence type="ECO:0000256" key="3">
    <source>
        <dbReference type="ARBA" id="ARBA00022526"/>
    </source>
</evidence>
<evidence type="ECO:0000256" key="6">
    <source>
        <dbReference type="ARBA" id="ARBA00023277"/>
    </source>
</evidence>
<dbReference type="PIRSF" id="PIRSF000110">
    <property type="entry name" value="G6PD"/>
    <property type="match status" value="1"/>
</dbReference>
<gene>
    <name evidence="7" type="primary">zwf</name>
    <name evidence="10" type="ORF">ADIMK_3118</name>
</gene>
<dbReference type="PANTHER" id="PTHR23429:SF0">
    <property type="entry name" value="GLUCOSE-6-PHOSPHATE 1-DEHYDROGENASE"/>
    <property type="match status" value="1"/>
</dbReference>
<feature type="binding site" evidence="7">
    <location>
        <position position="178"/>
    </location>
    <ligand>
        <name>substrate</name>
    </ligand>
</feature>
<dbReference type="Proteomes" id="UP000028252">
    <property type="component" value="Unassembled WGS sequence"/>
</dbReference>
<dbReference type="OrthoDB" id="9802739at2"/>
<keyword evidence="11" id="KW-1185">Reference proteome</keyword>
<evidence type="ECO:0000313" key="10">
    <source>
        <dbReference type="EMBL" id="KEA62646.1"/>
    </source>
</evidence>
<evidence type="ECO:0000256" key="7">
    <source>
        <dbReference type="HAMAP-Rule" id="MF_00966"/>
    </source>
</evidence>
<feature type="domain" description="Glucose-6-phosphate dehydrogenase C-terminal" evidence="9">
    <location>
        <begin position="190"/>
        <end position="489"/>
    </location>
</feature>
<keyword evidence="3 7" id="KW-0313">Glucose metabolism</keyword>
<dbReference type="AlphaFoldDB" id="A0A081FVU1"/>
<dbReference type="GO" id="GO:0009051">
    <property type="term" value="P:pentose-phosphate shunt, oxidative branch"/>
    <property type="evidence" value="ECO:0007669"/>
    <property type="project" value="TreeGrafter"/>
</dbReference>
<dbReference type="Gene3D" id="3.30.360.10">
    <property type="entry name" value="Dihydrodipicolinate Reductase, domain 2"/>
    <property type="match status" value="1"/>
</dbReference>
<name>A0A081FVU1_9GAMM</name>
<dbReference type="EMBL" id="JMQN01000047">
    <property type="protein sequence ID" value="KEA62646.1"/>
    <property type="molecule type" value="Genomic_DNA"/>
</dbReference>
<evidence type="ECO:0000256" key="1">
    <source>
        <dbReference type="ARBA" id="ARBA00004937"/>
    </source>
</evidence>
<feature type="binding site" evidence="7">
    <location>
        <position position="148"/>
    </location>
    <ligand>
        <name>NADP(+)</name>
        <dbReference type="ChEBI" id="CHEBI:58349"/>
    </ligand>
</feature>
<feature type="binding site" evidence="7">
    <location>
        <position position="182"/>
    </location>
    <ligand>
        <name>substrate</name>
    </ligand>
</feature>
<keyword evidence="6 7" id="KW-0119">Carbohydrate metabolism</keyword>
<accession>A0A081FVU1</accession>
<feature type="binding site" evidence="7">
    <location>
        <position position="50"/>
    </location>
    <ligand>
        <name>NADP(+)</name>
        <dbReference type="ChEBI" id="CHEBI:58349"/>
    </ligand>
</feature>
<dbReference type="Pfam" id="PF00479">
    <property type="entry name" value="G6PD_N"/>
    <property type="match status" value="1"/>
</dbReference>
<dbReference type="GO" id="GO:0006006">
    <property type="term" value="P:glucose metabolic process"/>
    <property type="evidence" value="ECO:0007669"/>
    <property type="project" value="UniProtKB-KW"/>
</dbReference>